<evidence type="ECO:0000256" key="1">
    <source>
        <dbReference type="SAM" id="Coils"/>
    </source>
</evidence>
<accession>A0A4Z1T607</accession>
<evidence type="ECO:0000313" key="3">
    <source>
        <dbReference type="EMBL" id="TNJ27959.1"/>
    </source>
</evidence>
<protein>
    <recommendedName>
        <fullName evidence="5">SH3 domain-containing protein</fullName>
    </recommendedName>
</protein>
<organism evidence="3 4">
    <name type="scientific">Giardia muris</name>
    <dbReference type="NCBI Taxonomy" id="5742"/>
    <lineage>
        <taxon>Eukaryota</taxon>
        <taxon>Metamonada</taxon>
        <taxon>Diplomonadida</taxon>
        <taxon>Hexamitidae</taxon>
        <taxon>Giardiinae</taxon>
        <taxon>Giardia</taxon>
    </lineage>
</organism>
<dbReference type="AlphaFoldDB" id="A0A4Z1T607"/>
<dbReference type="OrthoDB" id="5340910at2759"/>
<feature type="compositionally biased region" description="Basic and acidic residues" evidence="2">
    <location>
        <begin position="108"/>
        <end position="117"/>
    </location>
</feature>
<evidence type="ECO:0000313" key="4">
    <source>
        <dbReference type="Proteomes" id="UP000315496"/>
    </source>
</evidence>
<keyword evidence="1" id="KW-0175">Coiled coil</keyword>
<evidence type="ECO:0008006" key="5">
    <source>
        <dbReference type="Google" id="ProtNLM"/>
    </source>
</evidence>
<gene>
    <name evidence="3" type="ORF">GMRT_10072</name>
</gene>
<reference evidence="3 4" key="1">
    <citation type="submission" date="2019-05" db="EMBL/GenBank/DDBJ databases">
        <title>The compact genome of Giardia muris reveals important steps in the evolution of intestinal protozoan parasites.</title>
        <authorList>
            <person name="Xu F."/>
            <person name="Jimenez-Gonzalez A."/>
            <person name="Einarsson E."/>
            <person name="Astvaldsson A."/>
            <person name="Peirasmaki D."/>
            <person name="Eckmann L."/>
            <person name="Andersson J.O."/>
            <person name="Svard S.G."/>
            <person name="Jerlstrom-Hultqvist J."/>
        </authorList>
    </citation>
    <scope>NUCLEOTIDE SEQUENCE [LARGE SCALE GENOMIC DNA]</scope>
    <source>
        <strain evidence="3 4">Roberts-Thomson</strain>
    </source>
</reference>
<sequence>MSRHFVVEKSFQAEDPEHEFTAHRGDVFDEASHSDEETSPDWIYVRRPEETDAKFLPLSCLKELEDGVKDKYKRSRPEGSLQHSDGNGESLTSTSPIRPKGDPSPILPREEPTERGPEASLGQLFRSIMKQHEEYFTTVSQKREQSFKKLSGAVEEAQLELAKCKERNALIREQISDLDELISSERAKWQRLAGISPSAAQKTK</sequence>
<feature type="compositionally biased region" description="Polar residues" evidence="2">
    <location>
        <begin position="81"/>
        <end position="96"/>
    </location>
</feature>
<feature type="coiled-coil region" evidence="1">
    <location>
        <begin position="147"/>
        <end position="174"/>
    </location>
</feature>
<feature type="region of interest" description="Disordered" evidence="2">
    <location>
        <begin position="1"/>
        <end position="45"/>
    </location>
</feature>
<name>A0A4Z1T607_GIAMU</name>
<dbReference type="Proteomes" id="UP000315496">
    <property type="component" value="Chromosome 3"/>
</dbReference>
<feature type="region of interest" description="Disordered" evidence="2">
    <location>
        <begin position="67"/>
        <end position="122"/>
    </location>
</feature>
<dbReference type="VEuPathDB" id="GiardiaDB:GMRT_10072"/>
<keyword evidence="4" id="KW-1185">Reference proteome</keyword>
<dbReference type="EMBL" id="VDLU01000003">
    <property type="protein sequence ID" value="TNJ27959.1"/>
    <property type="molecule type" value="Genomic_DNA"/>
</dbReference>
<proteinExistence type="predicted"/>
<evidence type="ECO:0000256" key="2">
    <source>
        <dbReference type="SAM" id="MobiDB-lite"/>
    </source>
</evidence>
<comment type="caution">
    <text evidence="3">The sequence shown here is derived from an EMBL/GenBank/DDBJ whole genome shotgun (WGS) entry which is preliminary data.</text>
</comment>
<feature type="compositionally biased region" description="Basic and acidic residues" evidence="2">
    <location>
        <begin position="18"/>
        <end position="36"/>
    </location>
</feature>